<name>A0A445JC83_GLYSO</name>
<dbReference type="InterPro" id="IPR013187">
    <property type="entry name" value="F-box-assoc_dom_typ3"/>
</dbReference>
<dbReference type="InterPro" id="IPR050796">
    <property type="entry name" value="SCF_F-box_component"/>
</dbReference>
<dbReference type="NCBIfam" id="TIGR01640">
    <property type="entry name" value="F_box_assoc_1"/>
    <property type="match status" value="1"/>
</dbReference>
<feature type="domain" description="F-box" evidence="1">
    <location>
        <begin position="1"/>
        <end position="43"/>
    </location>
</feature>
<dbReference type="Pfam" id="PF08268">
    <property type="entry name" value="FBA_3"/>
    <property type="match status" value="1"/>
</dbReference>
<organism evidence="2 3">
    <name type="scientific">Glycine soja</name>
    <name type="common">Wild soybean</name>
    <dbReference type="NCBI Taxonomy" id="3848"/>
    <lineage>
        <taxon>Eukaryota</taxon>
        <taxon>Viridiplantae</taxon>
        <taxon>Streptophyta</taxon>
        <taxon>Embryophyta</taxon>
        <taxon>Tracheophyta</taxon>
        <taxon>Spermatophyta</taxon>
        <taxon>Magnoliopsida</taxon>
        <taxon>eudicotyledons</taxon>
        <taxon>Gunneridae</taxon>
        <taxon>Pentapetalae</taxon>
        <taxon>rosids</taxon>
        <taxon>fabids</taxon>
        <taxon>Fabales</taxon>
        <taxon>Fabaceae</taxon>
        <taxon>Papilionoideae</taxon>
        <taxon>50 kb inversion clade</taxon>
        <taxon>NPAAA clade</taxon>
        <taxon>indigoferoid/millettioid clade</taxon>
        <taxon>Phaseoleae</taxon>
        <taxon>Glycine</taxon>
        <taxon>Glycine subgen. Soja</taxon>
    </lineage>
</organism>
<reference evidence="2 3" key="1">
    <citation type="submission" date="2018-09" db="EMBL/GenBank/DDBJ databases">
        <title>A high-quality reference genome of wild soybean provides a powerful tool to mine soybean genomes.</title>
        <authorList>
            <person name="Xie M."/>
            <person name="Chung C.Y.L."/>
            <person name="Li M.-W."/>
            <person name="Wong F.-L."/>
            <person name="Chan T.-F."/>
            <person name="Lam H.-M."/>
        </authorList>
    </citation>
    <scope>NUCLEOTIDE SEQUENCE [LARGE SCALE GENOMIC DNA]</scope>
    <source>
        <strain evidence="3">cv. W05</strain>
        <tissue evidence="2">Hypocotyl of etiolated seedlings</tissue>
    </source>
</reference>
<dbReference type="InterPro" id="IPR036047">
    <property type="entry name" value="F-box-like_dom_sf"/>
</dbReference>
<dbReference type="Proteomes" id="UP000289340">
    <property type="component" value="Chromosome 8"/>
</dbReference>
<keyword evidence="3" id="KW-1185">Reference proteome</keyword>
<dbReference type="PANTHER" id="PTHR31672">
    <property type="entry name" value="BNACNNG10540D PROTEIN"/>
    <property type="match status" value="1"/>
</dbReference>
<dbReference type="Pfam" id="PF00646">
    <property type="entry name" value="F-box"/>
    <property type="match status" value="1"/>
</dbReference>
<gene>
    <name evidence="2" type="ORF">D0Y65_020101</name>
</gene>
<dbReference type="Gene3D" id="1.20.1280.50">
    <property type="match status" value="1"/>
</dbReference>
<dbReference type="CDD" id="cd22157">
    <property type="entry name" value="F-box_AtFBW1-like"/>
    <property type="match status" value="1"/>
</dbReference>
<protein>
    <submittedName>
        <fullName evidence="2">F-box/kelch-repeat protein</fullName>
    </submittedName>
</protein>
<dbReference type="SUPFAM" id="SSF81383">
    <property type="entry name" value="F-box domain"/>
    <property type="match status" value="1"/>
</dbReference>
<dbReference type="InterPro" id="IPR011043">
    <property type="entry name" value="Gal_Oxase/kelch_b-propeller"/>
</dbReference>
<dbReference type="InterPro" id="IPR001810">
    <property type="entry name" value="F-box_dom"/>
</dbReference>
<dbReference type="SUPFAM" id="SSF50965">
    <property type="entry name" value="Galactose oxidase, central domain"/>
    <property type="match status" value="1"/>
</dbReference>
<evidence type="ECO:0000259" key="1">
    <source>
        <dbReference type="PROSITE" id="PS50181"/>
    </source>
</evidence>
<dbReference type="Gramene" id="XM_028389437.1">
    <property type="protein sequence ID" value="XP_028245238.1"/>
    <property type="gene ID" value="LOC114422882"/>
</dbReference>
<evidence type="ECO:0000313" key="3">
    <source>
        <dbReference type="Proteomes" id="UP000289340"/>
    </source>
</evidence>
<dbReference type="SMART" id="SM00256">
    <property type="entry name" value="FBOX"/>
    <property type="match status" value="1"/>
</dbReference>
<dbReference type="PANTHER" id="PTHR31672:SF13">
    <property type="entry name" value="F-BOX PROTEIN CPR30-LIKE"/>
    <property type="match status" value="1"/>
</dbReference>
<dbReference type="AlphaFoldDB" id="A0A445JC83"/>
<proteinExistence type="predicted"/>
<evidence type="ECO:0000313" key="2">
    <source>
        <dbReference type="EMBL" id="RZB96112.1"/>
    </source>
</evidence>
<sequence>MVLPQDLITEILLRLPVKSLVRFKSVCKSWLFLISDPRFAKSHFELAAALADRILFIASSAPELRSIDFNASLHDDSASVAVTVDLPAPKPYFHFVEIIGSCRGFILLHCLSHLCVWNPTTGVHKVVPLSPIFFNKDAVFFTLLCGFGYDPSTDDYLVVHACYNPKHQANCAEIFSLRANAWKGIEGIHFPYTHFRYTNRYNQFGSFLNGAIHWLAFRINASINVIVAFDLVERSFSEMHLPVEFDYGKLNFCHLGVLGEPPSLYAVVGYNHSIEMWAMKEYKVQSSWTKSIVISVDGFAIRSFFPVCSTKSGDIVGTNVIPGLMKCNDKGELQELRTYCDSPYPSEVAVYTESLFSLPCDSK</sequence>
<dbReference type="InterPro" id="IPR017451">
    <property type="entry name" value="F-box-assoc_interact_dom"/>
</dbReference>
<comment type="caution">
    <text evidence="2">The sequence shown here is derived from an EMBL/GenBank/DDBJ whole genome shotgun (WGS) entry which is preliminary data.</text>
</comment>
<dbReference type="PROSITE" id="PS50181">
    <property type="entry name" value="FBOX"/>
    <property type="match status" value="1"/>
</dbReference>
<dbReference type="EMBL" id="QZWG01000008">
    <property type="protein sequence ID" value="RZB96112.1"/>
    <property type="molecule type" value="Genomic_DNA"/>
</dbReference>
<accession>A0A445JC83</accession>